<evidence type="ECO:0000313" key="15">
    <source>
        <dbReference type="Proteomes" id="UP000007599"/>
    </source>
</evidence>
<evidence type="ECO:0000256" key="6">
    <source>
        <dbReference type="ARBA" id="ARBA00023077"/>
    </source>
</evidence>
<dbReference type="EMBL" id="HE774682">
    <property type="protein sequence ID" value="CCG54503.1"/>
    <property type="molecule type" value="Genomic_DNA"/>
</dbReference>
<dbReference type="PROSITE" id="PS01156">
    <property type="entry name" value="TONB_DEPENDENT_REC_2"/>
    <property type="match status" value="1"/>
</dbReference>
<accession>H8XRR9</accession>
<evidence type="ECO:0000256" key="11">
    <source>
        <dbReference type="SAM" id="SignalP"/>
    </source>
</evidence>
<gene>
    <name evidence="14" type="primary">fecA</name>
    <name evidence="14" type="ordered locus">KQS_13005</name>
</gene>
<dbReference type="GO" id="GO:0009279">
    <property type="term" value="C:cell outer membrane"/>
    <property type="evidence" value="ECO:0007669"/>
    <property type="project" value="UniProtKB-SubCell"/>
</dbReference>
<proteinExistence type="inferred from homology"/>
<keyword evidence="5 11" id="KW-0732">Signal</keyword>
<feature type="domain" description="TonB-dependent receptor-like beta-barrel" evidence="12">
    <location>
        <begin position="233"/>
        <end position="694"/>
    </location>
</feature>
<dbReference type="RefSeq" id="WP_014389621.1">
    <property type="nucleotide sequence ID" value="NC_017025.1"/>
</dbReference>
<keyword evidence="2 9" id="KW-0813">Transport</keyword>
<evidence type="ECO:0000256" key="1">
    <source>
        <dbReference type="ARBA" id="ARBA00004571"/>
    </source>
</evidence>
<dbReference type="HOGENOM" id="CLU_392684_0_0_10"/>
<organism evidence="14 15">
    <name type="scientific">Flavobacterium indicum (strain DSM 17447 / CIP 109464 / GPTSA100-9)</name>
    <dbReference type="NCBI Taxonomy" id="1094466"/>
    <lineage>
        <taxon>Bacteria</taxon>
        <taxon>Pseudomonadati</taxon>
        <taxon>Bacteroidota</taxon>
        <taxon>Flavobacteriia</taxon>
        <taxon>Flavobacteriales</taxon>
        <taxon>Flavobacteriaceae</taxon>
        <taxon>Flavobacterium</taxon>
    </lineage>
</organism>
<dbReference type="PROSITE" id="PS52016">
    <property type="entry name" value="TONB_DEPENDENT_REC_3"/>
    <property type="match status" value="1"/>
</dbReference>
<evidence type="ECO:0000256" key="5">
    <source>
        <dbReference type="ARBA" id="ARBA00022729"/>
    </source>
</evidence>
<dbReference type="Pfam" id="PF07715">
    <property type="entry name" value="Plug"/>
    <property type="match status" value="1"/>
</dbReference>
<dbReference type="InterPro" id="IPR036942">
    <property type="entry name" value="Beta-barrel_TonB_sf"/>
</dbReference>
<evidence type="ECO:0000256" key="8">
    <source>
        <dbReference type="ARBA" id="ARBA00023237"/>
    </source>
</evidence>
<dbReference type="InterPro" id="IPR039426">
    <property type="entry name" value="TonB-dep_rcpt-like"/>
</dbReference>
<dbReference type="PANTHER" id="PTHR30442:SF0">
    <property type="entry name" value="FE(3+) DICITRATE TRANSPORT PROTEIN FECA"/>
    <property type="match status" value="1"/>
</dbReference>
<keyword evidence="3 9" id="KW-1134">Transmembrane beta strand</keyword>
<comment type="subcellular location">
    <subcellularLocation>
        <location evidence="1 9">Cell outer membrane</location>
        <topology evidence="1 9">Multi-pass membrane protein</topology>
    </subcellularLocation>
</comment>
<keyword evidence="6 10" id="KW-0798">TonB box</keyword>
<feature type="signal peptide" evidence="11">
    <location>
        <begin position="1"/>
        <end position="17"/>
    </location>
</feature>
<evidence type="ECO:0000256" key="3">
    <source>
        <dbReference type="ARBA" id="ARBA00022452"/>
    </source>
</evidence>
<dbReference type="InterPro" id="IPR000531">
    <property type="entry name" value="Beta-barrel_TonB"/>
</dbReference>
<feature type="chain" id="PRO_5003617324" evidence="11">
    <location>
        <begin position="18"/>
        <end position="728"/>
    </location>
</feature>
<dbReference type="PATRIC" id="fig|1094466.5.peg.2544"/>
<evidence type="ECO:0000256" key="4">
    <source>
        <dbReference type="ARBA" id="ARBA00022692"/>
    </source>
</evidence>
<dbReference type="AlphaFoldDB" id="H8XRR9"/>
<dbReference type="KEGG" id="fin:KQS_13005"/>
<evidence type="ECO:0000256" key="9">
    <source>
        <dbReference type="PROSITE-ProRule" id="PRU01360"/>
    </source>
</evidence>
<evidence type="ECO:0000256" key="2">
    <source>
        <dbReference type="ARBA" id="ARBA00022448"/>
    </source>
</evidence>
<reference evidence="14 15" key="1">
    <citation type="journal article" date="2012" name="J. Bacteriol.">
        <title>Complete Genome Sequence of Flavobacterium indicum GPSTA100-9T, Isolated from Warm Spring Water.</title>
        <authorList>
            <person name="Barbier P."/>
            <person name="Houel A."/>
            <person name="Loux V."/>
            <person name="Poulain J."/>
            <person name="Bernardet J.F."/>
            <person name="Touchon M."/>
            <person name="Duchaud E."/>
        </authorList>
    </citation>
    <scope>NUCLEOTIDE SEQUENCE [LARGE SCALE GENOMIC DNA]</scope>
    <source>
        <strain evidence="15">DSM 17447 / CIP 109464 / GPTSA100-9</strain>
    </source>
</reference>
<dbReference type="GO" id="GO:0033214">
    <property type="term" value="P:siderophore-iron import into cell"/>
    <property type="evidence" value="ECO:0007669"/>
    <property type="project" value="TreeGrafter"/>
</dbReference>
<dbReference type="eggNOG" id="COG4772">
    <property type="taxonomic scope" value="Bacteria"/>
</dbReference>
<evidence type="ECO:0000259" key="13">
    <source>
        <dbReference type="Pfam" id="PF07715"/>
    </source>
</evidence>
<dbReference type="Proteomes" id="UP000007599">
    <property type="component" value="Chromosome I"/>
</dbReference>
<dbReference type="OrthoDB" id="9758472at2"/>
<evidence type="ECO:0000259" key="12">
    <source>
        <dbReference type="Pfam" id="PF00593"/>
    </source>
</evidence>
<keyword evidence="8 9" id="KW-0998">Cell outer membrane</keyword>
<dbReference type="Pfam" id="PF00593">
    <property type="entry name" value="TonB_dep_Rec_b-barrel"/>
    <property type="match status" value="1"/>
</dbReference>
<evidence type="ECO:0000313" key="14">
    <source>
        <dbReference type="EMBL" id="CCG54503.1"/>
    </source>
</evidence>
<keyword evidence="4 9" id="KW-0812">Transmembrane</keyword>
<dbReference type="InterPro" id="IPR010917">
    <property type="entry name" value="TonB_rcpt_CS"/>
</dbReference>
<dbReference type="SUPFAM" id="SSF56935">
    <property type="entry name" value="Porins"/>
    <property type="match status" value="1"/>
</dbReference>
<protein>
    <submittedName>
        <fullName evidence="14">ABC-type iron(III) dicitrate-transport system component, TonB-dependent outer membrane receptor FecA</fullName>
    </submittedName>
</protein>
<name>H8XRR9_FLAIG</name>
<dbReference type="PANTHER" id="PTHR30442">
    <property type="entry name" value="IRON III DICITRATE TRANSPORT PROTEIN FECA"/>
    <property type="match status" value="1"/>
</dbReference>
<dbReference type="InterPro" id="IPR037066">
    <property type="entry name" value="Plug_dom_sf"/>
</dbReference>
<dbReference type="Gene3D" id="2.170.130.10">
    <property type="entry name" value="TonB-dependent receptor, plug domain"/>
    <property type="match status" value="1"/>
</dbReference>
<evidence type="ECO:0000256" key="10">
    <source>
        <dbReference type="RuleBase" id="RU003357"/>
    </source>
</evidence>
<reference evidence="15" key="2">
    <citation type="submission" date="2012-03" db="EMBL/GenBank/DDBJ databases">
        <title>Complete genome sequence of Flavobacterium indicum GPTSA100-9T, isolated from warm spring water.</title>
        <authorList>
            <person name="Barbier P."/>
            <person name="Houel A."/>
            <person name="Loux V."/>
            <person name="Poulain J."/>
            <person name="Bernardet J.-F."/>
            <person name="Touchon M."/>
            <person name="Duchaud E."/>
        </authorList>
    </citation>
    <scope>NUCLEOTIDE SEQUENCE [LARGE SCALE GENOMIC DNA]</scope>
    <source>
        <strain evidence="15">DSM 17447 / CIP 109464 / GPTSA100-9</strain>
    </source>
</reference>
<dbReference type="STRING" id="1094466.KQS_13005"/>
<keyword evidence="15" id="KW-1185">Reference proteome</keyword>
<comment type="similarity">
    <text evidence="9 10">Belongs to the TonB-dependent receptor family.</text>
</comment>
<keyword evidence="7 9" id="KW-0472">Membrane</keyword>
<evidence type="ECO:0000256" key="7">
    <source>
        <dbReference type="ARBA" id="ARBA00023136"/>
    </source>
</evidence>
<dbReference type="InterPro" id="IPR012910">
    <property type="entry name" value="Plug_dom"/>
</dbReference>
<keyword evidence="14" id="KW-0675">Receptor</keyword>
<dbReference type="Gene3D" id="2.40.170.20">
    <property type="entry name" value="TonB-dependent receptor, beta-barrel domain"/>
    <property type="match status" value="1"/>
</dbReference>
<sequence length="728" mass="81835">MKNILFGLLAFSSLISAQELPKDTVQNIPTVLIEKQIHTPERQPEVKNNIIYSGKKNEILKLENFTANVANNNAREIFSRVPGVTVWEYDGSGIQINVATRGLNPNRSWEFNTRQNGYDISSDVFGYPEAYYNPSFQAVEKIEIIRGGAALQYGPQFGGLLNYILKREKNKPFSFETQTTLGSYNLLSSYNAMGGTKGKFSYYIYNDSKKGDGWRNNARYDVRNTHAFIGYQFNKTTSLTAEYTNADYTAQQAGGILDADLSQNPRISYRARNWFGAPWNLANITLDTKLTERLTLNVKAFGLIGERNSVGFLGNINTPDPGTKRDVARDFYKNIGIETRSMFSYQLFNKEHNLAFGLRAYYASTNRKQNGVGTTGSDFDLSVENNTFNRDLEFTTTNYAFFAENIFRITDALSITPGIRIESIKNEMEGRLSVTSGNEVMATPTTSERTVILGGLGAQYNFGKTNLYSNITQAYRPVLFGDLTPPGTTDVVDSNLKDNNGYTFDLGYRGDFFNFITFDVSYFYMTYNNRIGTIRKFINDDPAQGTYQFRTNLGESVNKGFEGYAAVDIFKAIKLKNKGSFEIFGTLSFISAKYTENKVYTASGSSITVNDYSGNRVEYAPKYIHQFGVTYGYKNFTTTIQNKIMSDVYTNAKNDITPAVNANDGKIDKYTVYDWSFKFNFLEKYNLKGGMNNVFNTAYATRRAGGFPGPGLIPNEGRTVYISLGAKF</sequence>
<feature type="domain" description="TonB-dependent receptor plug" evidence="13">
    <location>
        <begin position="70"/>
        <end position="156"/>
    </location>
</feature>